<accession>A0A072N6P3</accession>
<keyword evidence="2" id="KW-1185">Reference proteome</keyword>
<reference evidence="1 2" key="1">
    <citation type="submission" date="2012-12" db="EMBL/GenBank/DDBJ databases">
        <title>Genome assembly of Marinobacter sp. AK21.</title>
        <authorList>
            <person name="Khatri I."/>
            <person name="Kumar R."/>
            <person name="Vaidya B."/>
            <person name="Subramanian S."/>
            <person name="Pinnaka A."/>
        </authorList>
    </citation>
    <scope>NUCLEOTIDE SEQUENCE [LARGE SCALE GENOMIC DNA]</scope>
    <source>
        <strain evidence="1 2">AK21</strain>
    </source>
</reference>
<gene>
    <name evidence="1" type="ORF">D777_00504</name>
</gene>
<evidence type="ECO:0000313" key="2">
    <source>
        <dbReference type="Proteomes" id="UP000035057"/>
    </source>
</evidence>
<protein>
    <submittedName>
        <fullName evidence="1">Uncharacterized protein</fullName>
    </submittedName>
</protein>
<dbReference type="STRING" id="1137280.D777_00504"/>
<name>A0A072N6P3_9GAMM</name>
<dbReference type="EMBL" id="ANIE01000002">
    <property type="protein sequence ID" value="KEF32942.1"/>
    <property type="molecule type" value="Genomic_DNA"/>
</dbReference>
<sequence length="51" mass="6103">MNCDLPVSDIEQQLEKRWHRTHCHAPSRERSGWDPHSNAKVPYWFVTEVEV</sequence>
<dbReference type="AlphaFoldDB" id="A0A072N6P3"/>
<dbReference type="Proteomes" id="UP000035057">
    <property type="component" value="Unassembled WGS sequence"/>
</dbReference>
<proteinExistence type="predicted"/>
<evidence type="ECO:0000313" key="1">
    <source>
        <dbReference type="EMBL" id="KEF32942.1"/>
    </source>
</evidence>
<organism evidence="1 2">
    <name type="scientific">Marinobacter nitratireducens</name>
    <dbReference type="NCBI Taxonomy" id="1137280"/>
    <lineage>
        <taxon>Bacteria</taxon>
        <taxon>Pseudomonadati</taxon>
        <taxon>Pseudomonadota</taxon>
        <taxon>Gammaproteobacteria</taxon>
        <taxon>Pseudomonadales</taxon>
        <taxon>Marinobacteraceae</taxon>
        <taxon>Marinobacter</taxon>
    </lineage>
</organism>
<dbReference type="PATRIC" id="fig|1137280.3.peg.320"/>
<comment type="caution">
    <text evidence="1">The sequence shown here is derived from an EMBL/GenBank/DDBJ whole genome shotgun (WGS) entry which is preliminary data.</text>
</comment>